<reference evidence="2" key="1">
    <citation type="journal article" date="2014" name="Science">
        <title>The coffee genome provides insight into the convergent evolution of caffeine biosynthesis.</title>
        <authorList>
            <person name="Denoeud F."/>
            <person name="Carretero-Paulet L."/>
            <person name="Dereeper A."/>
            <person name="Droc G."/>
            <person name="Guyot R."/>
            <person name="Pietrella M."/>
            <person name="Zheng C."/>
            <person name="Alberti A."/>
            <person name="Anthony F."/>
            <person name="Aprea G."/>
            <person name="Aury J.M."/>
            <person name="Bento P."/>
            <person name="Bernard M."/>
            <person name="Bocs S."/>
            <person name="Campa C."/>
            <person name="Cenci A."/>
            <person name="Combes M.C."/>
            <person name="Crouzillat D."/>
            <person name="Da Silva C."/>
            <person name="Daddiego L."/>
            <person name="De Bellis F."/>
            <person name="Dussert S."/>
            <person name="Garsmeur O."/>
            <person name="Gayraud T."/>
            <person name="Guignon V."/>
            <person name="Jahn K."/>
            <person name="Jamilloux V."/>
            <person name="Joet T."/>
            <person name="Labadie K."/>
            <person name="Lan T."/>
            <person name="Leclercq J."/>
            <person name="Lepelley M."/>
            <person name="Leroy T."/>
            <person name="Li L.T."/>
            <person name="Librado P."/>
            <person name="Lopez L."/>
            <person name="Munoz A."/>
            <person name="Noel B."/>
            <person name="Pallavicini A."/>
            <person name="Perrotta G."/>
            <person name="Poncet V."/>
            <person name="Pot D."/>
            <person name="Priyono X."/>
            <person name="Rigoreau M."/>
            <person name="Rouard M."/>
            <person name="Rozas J."/>
            <person name="Tranchant-Dubreuil C."/>
            <person name="VanBuren R."/>
            <person name="Zhang Q."/>
            <person name="Andrade A.C."/>
            <person name="Argout X."/>
            <person name="Bertrand B."/>
            <person name="de Kochko A."/>
            <person name="Graziosi G."/>
            <person name="Henry R.J."/>
            <person name="Jayarama X."/>
            <person name="Ming R."/>
            <person name="Nagai C."/>
            <person name="Rounsley S."/>
            <person name="Sankoff D."/>
            <person name="Giuliano G."/>
            <person name="Albert V.A."/>
            <person name="Wincker P."/>
            <person name="Lashermes P."/>
        </authorList>
    </citation>
    <scope>NUCLEOTIDE SEQUENCE [LARGE SCALE GENOMIC DNA]</scope>
    <source>
        <strain evidence="2">cv. DH200-94</strain>
    </source>
</reference>
<dbReference type="Proteomes" id="UP000295252">
    <property type="component" value="Unassembled WGS sequence"/>
</dbReference>
<dbReference type="AlphaFoldDB" id="A0A068VBM0"/>
<dbReference type="PANTHER" id="PTHR36793:SF1">
    <property type="entry name" value="RIBOSOMAL RNA SMALL SUBUNIT METHYLTRANSFERASE J"/>
    <property type="match status" value="1"/>
</dbReference>
<dbReference type="GO" id="GO:0009535">
    <property type="term" value="C:chloroplast thylakoid membrane"/>
    <property type="evidence" value="ECO:0007669"/>
    <property type="project" value="TreeGrafter"/>
</dbReference>
<accession>A0A068VBM0</accession>
<dbReference type="Gramene" id="CDP18126">
    <property type="protein sequence ID" value="CDP18126"/>
    <property type="gene ID" value="GSCOC_T00007595001"/>
</dbReference>
<name>A0A068VBM0_COFCA</name>
<protein>
    <submittedName>
        <fullName evidence="1">DH200=94 genomic scaffold, scaffold_214</fullName>
    </submittedName>
</protein>
<evidence type="ECO:0000313" key="2">
    <source>
        <dbReference type="Proteomes" id="UP000295252"/>
    </source>
</evidence>
<dbReference type="EMBL" id="HG739298">
    <property type="protein sequence ID" value="CDP18126.1"/>
    <property type="molecule type" value="Genomic_DNA"/>
</dbReference>
<evidence type="ECO:0000313" key="1">
    <source>
        <dbReference type="EMBL" id="CDP18126.1"/>
    </source>
</evidence>
<dbReference type="PhylomeDB" id="A0A068VBM0"/>
<keyword evidence="2" id="KW-1185">Reference proteome</keyword>
<dbReference type="GO" id="GO:0009941">
    <property type="term" value="C:chloroplast envelope"/>
    <property type="evidence" value="ECO:0007669"/>
    <property type="project" value="TreeGrafter"/>
</dbReference>
<proteinExistence type="predicted"/>
<dbReference type="STRING" id="49390.A0A068VBM0"/>
<gene>
    <name evidence="1" type="ORF">GSCOC_T00007595001</name>
</gene>
<dbReference type="InParanoid" id="A0A068VBM0"/>
<dbReference type="PANTHER" id="PTHR36793">
    <property type="entry name" value="RIBOSOMAL RNA SMALL SUBUNIT METHYLTRANSFERASE J"/>
    <property type="match status" value="1"/>
</dbReference>
<organism evidence="1 2">
    <name type="scientific">Coffea canephora</name>
    <name type="common">Robusta coffee</name>
    <dbReference type="NCBI Taxonomy" id="49390"/>
    <lineage>
        <taxon>Eukaryota</taxon>
        <taxon>Viridiplantae</taxon>
        <taxon>Streptophyta</taxon>
        <taxon>Embryophyta</taxon>
        <taxon>Tracheophyta</taxon>
        <taxon>Spermatophyta</taxon>
        <taxon>Magnoliopsida</taxon>
        <taxon>eudicotyledons</taxon>
        <taxon>Gunneridae</taxon>
        <taxon>Pentapetalae</taxon>
        <taxon>asterids</taxon>
        <taxon>lamiids</taxon>
        <taxon>Gentianales</taxon>
        <taxon>Rubiaceae</taxon>
        <taxon>Ixoroideae</taxon>
        <taxon>Gardenieae complex</taxon>
        <taxon>Bertiereae - Coffeeae clade</taxon>
        <taxon>Coffeeae</taxon>
        <taxon>Coffea</taxon>
    </lineage>
</organism>
<sequence>MDLSGYSEKGFKRKLEVQALFGKFTWISFLFGIFSRDSSITVKEIFGVADEDAENIRLHTVSEAGDLDSLEKMIDWSESENSPDESSNAS</sequence>
<dbReference type="OrthoDB" id="1716611at2759"/>